<dbReference type="InterPro" id="IPR023209">
    <property type="entry name" value="DAO"/>
</dbReference>
<sequence>MPEESRDPILVIGAGVLGLSAATLLQDFYPNSCITIVAAELPGTPAPSVDYASMWAGAHYRPIPRSTPQLEDEAQLAIRSAQVMKTISTQSPEAGVAFMQGVEYLDRPTQDVIGLKTGDVYAGKDDGFRILDQPELPTAVRWGCEYRTFCVNVRIYCQWLLDRFVRRGGTVIQQRLQGAAAAFEMARDHGLGQVKTVVNCSGRNFDHDEKMTIIRGQTVLVRQQYHQTITRQNRDGTWAFLIPRPRNGGTIVGGTKEIGDHESQPRPQTRKILLQNAVDSFPDFVDKVEGFDVVQDNVGRRPWREGGVRTEVEFIDRESRIIHGYGAGGRGYELSWGVAERILGLVRQSTVATSRL</sequence>
<dbReference type="EMBL" id="NAJM01000012">
    <property type="protein sequence ID" value="RVX72451.1"/>
    <property type="molecule type" value="Genomic_DNA"/>
</dbReference>
<reference evidence="7 8" key="1">
    <citation type="submission" date="2017-03" db="EMBL/GenBank/DDBJ databases">
        <title>Genomes of endolithic fungi from Antarctica.</title>
        <authorList>
            <person name="Coleine C."/>
            <person name="Masonjones S."/>
            <person name="Stajich J.E."/>
        </authorList>
    </citation>
    <scope>NUCLEOTIDE SEQUENCE [LARGE SCALE GENOMIC DNA]</scope>
    <source>
        <strain evidence="7 8">CCFEE 6314</strain>
    </source>
</reference>
<protein>
    <recommendedName>
        <fullName evidence="6">FAD dependent oxidoreductase domain-containing protein</fullName>
    </recommendedName>
</protein>
<evidence type="ECO:0000313" key="8">
    <source>
        <dbReference type="Proteomes" id="UP000288859"/>
    </source>
</evidence>
<keyword evidence="4" id="KW-0274">FAD</keyword>
<dbReference type="SUPFAM" id="SSF51971">
    <property type="entry name" value="Nucleotide-binding domain"/>
    <property type="match status" value="1"/>
</dbReference>
<evidence type="ECO:0000313" key="7">
    <source>
        <dbReference type="EMBL" id="RVX72451.1"/>
    </source>
</evidence>
<dbReference type="GO" id="GO:0005737">
    <property type="term" value="C:cytoplasm"/>
    <property type="evidence" value="ECO:0007669"/>
    <property type="project" value="TreeGrafter"/>
</dbReference>
<comment type="similarity">
    <text evidence="2">Belongs to the DAMOX/DASOX family.</text>
</comment>
<dbReference type="Pfam" id="PF01266">
    <property type="entry name" value="DAO"/>
    <property type="match status" value="1"/>
</dbReference>
<evidence type="ECO:0000256" key="2">
    <source>
        <dbReference type="ARBA" id="ARBA00006730"/>
    </source>
</evidence>
<evidence type="ECO:0000256" key="4">
    <source>
        <dbReference type="ARBA" id="ARBA00022827"/>
    </source>
</evidence>
<dbReference type="PIRSF" id="PIRSF000189">
    <property type="entry name" value="D-aa_oxidase"/>
    <property type="match status" value="1"/>
</dbReference>
<feature type="domain" description="FAD dependent oxidoreductase" evidence="6">
    <location>
        <begin position="9"/>
        <end position="341"/>
    </location>
</feature>
<dbReference type="SUPFAM" id="SSF54373">
    <property type="entry name" value="FAD-linked reductases, C-terminal domain"/>
    <property type="match status" value="1"/>
</dbReference>
<dbReference type="GO" id="GO:0071949">
    <property type="term" value="F:FAD binding"/>
    <property type="evidence" value="ECO:0007669"/>
    <property type="project" value="InterPro"/>
</dbReference>
<evidence type="ECO:0000256" key="3">
    <source>
        <dbReference type="ARBA" id="ARBA00022630"/>
    </source>
</evidence>
<proteinExistence type="inferred from homology"/>
<keyword evidence="3" id="KW-0285">Flavoprotein</keyword>
<dbReference type="OrthoDB" id="2015447at2759"/>
<dbReference type="Gene3D" id="3.40.50.720">
    <property type="entry name" value="NAD(P)-binding Rossmann-like Domain"/>
    <property type="match status" value="1"/>
</dbReference>
<evidence type="ECO:0000256" key="1">
    <source>
        <dbReference type="ARBA" id="ARBA00001974"/>
    </source>
</evidence>
<comment type="caution">
    <text evidence="7">The sequence shown here is derived from an EMBL/GenBank/DDBJ whole genome shotgun (WGS) entry which is preliminary data.</text>
</comment>
<dbReference type="Proteomes" id="UP000288859">
    <property type="component" value="Unassembled WGS sequence"/>
</dbReference>
<dbReference type="PANTHER" id="PTHR11530">
    <property type="entry name" value="D-AMINO ACID OXIDASE"/>
    <property type="match status" value="1"/>
</dbReference>
<evidence type="ECO:0000256" key="5">
    <source>
        <dbReference type="ARBA" id="ARBA00023002"/>
    </source>
</evidence>
<dbReference type="PANTHER" id="PTHR11530:SF26">
    <property type="entry name" value="FAD DEPENDENT OXIDOREDUCTASE SUPERFAMILY (AFU_ORTHOLOGUE AFUA_5G13940)"/>
    <property type="match status" value="1"/>
</dbReference>
<name>A0A438N9Z3_EXOME</name>
<dbReference type="InterPro" id="IPR006076">
    <property type="entry name" value="FAD-dep_OxRdtase"/>
</dbReference>
<keyword evidence="5" id="KW-0560">Oxidoreductase</keyword>
<dbReference type="GO" id="GO:0019478">
    <property type="term" value="P:D-amino acid catabolic process"/>
    <property type="evidence" value="ECO:0007669"/>
    <property type="project" value="TreeGrafter"/>
</dbReference>
<organism evidence="7 8">
    <name type="scientific">Exophiala mesophila</name>
    <name type="common">Black yeast-like fungus</name>
    <dbReference type="NCBI Taxonomy" id="212818"/>
    <lineage>
        <taxon>Eukaryota</taxon>
        <taxon>Fungi</taxon>
        <taxon>Dikarya</taxon>
        <taxon>Ascomycota</taxon>
        <taxon>Pezizomycotina</taxon>
        <taxon>Eurotiomycetes</taxon>
        <taxon>Chaetothyriomycetidae</taxon>
        <taxon>Chaetothyriales</taxon>
        <taxon>Herpotrichiellaceae</taxon>
        <taxon>Exophiala</taxon>
    </lineage>
</organism>
<accession>A0A438N9Z3</accession>
<dbReference type="Gene3D" id="3.30.9.10">
    <property type="entry name" value="D-Amino Acid Oxidase, subunit A, domain 2"/>
    <property type="match status" value="1"/>
</dbReference>
<dbReference type="VEuPathDB" id="FungiDB:PV10_07509"/>
<dbReference type="AlphaFoldDB" id="A0A438N9Z3"/>
<gene>
    <name evidence="7" type="ORF">B0A52_03639</name>
</gene>
<dbReference type="GO" id="GO:0003884">
    <property type="term" value="F:D-amino-acid oxidase activity"/>
    <property type="evidence" value="ECO:0007669"/>
    <property type="project" value="InterPro"/>
</dbReference>
<comment type="cofactor">
    <cofactor evidence="1">
        <name>FAD</name>
        <dbReference type="ChEBI" id="CHEBI:57692"/>
    </cofactor>
</comment>
<evidence type="ECO:0000259" key="6">
    <source>
        <dbReference type="Pfam" id="PF01266"/>
    </source>
</evidence>